<dbReference type="GO" id="GO:0005524">
    <property type="term" value="F:ATP binding"/>
    <property type="evidence" value="ECO:0007669"/>
    <property type="project" value="InterPro"/>
</dbReference>
<evidence type="ECO:0000256" key="6">
    <source>
        <dbReference type="ARBA" id="ARBA00023306"/>
    </source>
</evidence>
<feature type="coiled-coil region" evidence="7">
    <location>
        <begin position="183"/>
        <end position="265"/>
    </location>
</feature>
<dbReference type="Gene3D" id="3.40.50.300">
    <property type="entry name" value="P-loop containing nucleotide triphosphate hydrolases"/>
    <property type="match status" value="1"/>
</dbReference>
<keyword evidence="6" id="KW-0131">Cell cycle</keyword>
<protein>
    <submittedName>
        <fullName evidence="9">Structural maintenance of chromosomes protein 1</fullName>
    </submittedName>
</protein>
<accession>A0AAW0LYI0</accession>
<keyword evidence="10" id="KW-1185">Reference proteome</keyword>
<feature type="coiled-coil region" evidence="7">
    <location>
        <begin position="398"/>
        <end position="453"/>
    </location>
</feature>
<comment type="subcellular location">
    <subcellularLocation>
        <location evidence="1">Nucleus</location>
    </subcellularLocation>
</comment>
<dbReference type="Pfam" id="PF06470">
    <property type="entry name" value="SMC_hinge"/>
    <property type="match status" value="1"/>
</dbReference>
<feature type="coiled-coil region" evidence="7">
    <location>
        <begin position="337"/>
        <end position="364"/>
    </location>
</feature>
<dbReference type="PANTHER" id="PTHR18937">
    <property type="entry name" value="STRUCTURAL MAINTENANCE OF CHROMOSOMES SMC FAMILY MEMBER"/>
    <property type="match status" value="1"/>
</dbReference>
<comment type="caution">
    <text evidence="9">The sequence shown here is derived from an EMBL/GenBank/DDBJ whole genome shotgun (WGS) entry which is preliminary data.</text>
</comment>
<evidence type="ECO:0000256" key="3">
    <source>
        <dbReference type="ARBA" id="ARBA00022776"/>
    </source>
</evidence>
<gene>
    <name evidence="9" type="primary">SMC1_3</name>
    <name evidence="9" type="ORF">CFP56_027402</name>
</gene>
<dbReference type="SMART" id="SM00968">
    <property type="entry name" value="SMC_hinge"/>
    <property type="match status" value="1"/>
</dbReference>
<name>A0AAW0LYI0_QUESU</name>
<evidence type="ECO:0000256" key="7">
    <source>
        <dbReference type="SAM" id="Coils"/>
    </source>
</evidence>
<dbReference type="InterPro" id="IPR036277">
    <property type="entry name" value="SMC_hinge_sf"/>
</dbReference>
<proteinExistence type="predicted"/>
<feature type="non-terminal residue" evidence="9">
    <location>
        <position position="1"/>
    </location>
</feature>
<dbReference type="GO" id="GO:0005634">
    <property type="term" value="C:nucleus"/>
    <property type="evidence" value="ECO:0007669"/>
    <property type="project" value="UniProtKB-SubCell"/>
</dbReference>
<dbReference type="InterPro" id="IPR010935">
    <property type="entry name" value="SMC_hinge"/>
</dbReference>
<keyword evidence="4 7" id="KW-0175">Coiled coil</keyword>
<dbReference type="AlphaFoldDB" id="A0AAW0LYI0"/>
<evidence type="ECO:0000256" key="1">
    <source>
        <dbReference type="ARBA" id="ARBA00004123"/>
    </source>
</evidence>
<evidence type="ECO:0000256" key="5">
    <source>
        <dbReference type="ARBA" id="ARBA00023242"/>
    </source>
</evidence>
<keyword evidence="5" id="KW-0539">Nucleus</keyword>
<dbReference type="GO" id="GO:0051321">
    <property type="term" value="P:meiotic cell cycle"/>
    <property type="evidence" value="ECO:0007669"/>
    <property type="project" value="UniProtKB-KW"/>
</dbReference>
<dbReference type="SUPFAM" id="SSF52540">
    <property type="entry name" value="P-loop containing nucleoside triphosphate hydrolases"/>
    <property type="match status" value="1"/>
</dbReference>
<dbReference type="Proteomes" id="UP000237347">
    <property type="component" value="Unassembled WGS sequence"/>
</dbReference>
<dbReference type="EMBL" id="PKMF04000044">
    <property type="protein sequence ID" value="KAK7855538.1"/>
    <property type="molecule type" value="Genomic_DNA"/>
</dbReference>
<dbReference type="GO" id="GO:0003677">
    <property type="term" value="F:DNA binding"/>
    <property type="evidence" value="ECO:0007669"/>
    <property type="project" value="TreeGrafter"/>
</dbReference>
<organism evidence="9 10">
    <name type="scientific">Quercus suber</name>
    <name type="common">Cork oak</name>
    <dbReference type="NCBI Taxonomy" id="58331"/>
    <lineage>
        <taxon>Eukaryota</taxon>
        <taxon>Viridiplantae</taxon>
        <taxon>Streptophyta</taxon>
        <taxon>Embryophyta</taxon>
        <taxon>Tracheophyta</taxon>
        <taxon>Spermatophyta</taxon>
        <taxon>Magnoliopsida</taxon>
        <taxon>eudicotyledons</taxon>
        <taxon>Gunneridae</taxon>
        <taxon>Pentapetalae</taxon>
        <taxon>rosids</taxon>
        <taxon>fabids</taxon>
        <taxon>Fagales</taxon>
        <taxon>Fagaceae</taxon>
        <taxon>Quercus</taxon>
    </lineage>
</organism>
<dbReference type="Pfam" id="PF02463">
    <property type="entry name" value="SMC_N"/>
    <property type="match status" value="1"/>
</dbReference>
<dbReference type="PANTHER" id="PTHR18937:SF12">
    <property type="entry name" value="STRUCTURAL MAINTENANCE OF CHROMOSOMES PROTEIN"/>
    <property type="match status" value="1"/>
</dbReference>
<keyword evidence="3" id="KW-0498">Mitosis</keyword>
<dbReference type="GO" id="GO:0051301">
    <property type="term" value="P:cell division"/>
    <property type="evidence" value="ECO:0007669"/>
    <property type="project" value="UniProtKB-KW"/>
</dbReference>
<reference evidence="9 10" key="1">
    <citation type="journal article" date="2018" name="Sci. Data">
        <title>The draft genome sequence of cork oak.</title>
        <authorList>
            <person name="Ramos A.M."/>
            <person name="Usie A."/>
            <person name="Barbosa P."/>
            <person name="Barros P.M."/>
            <person name="Capote T."/>
            <person name="Chaves I."/>
            <person name="Simoes F."/>
            <person name="Abreu I."/>
            <person name="Carrasquinho I."/>
            <person name="Faro C."/>
            <person name="Guimaraes J.B."/>
            <person name="Mendonca D."/>
            <person name="Nobrega F."/>
            <person name="Rodrigues L."/>
            <person name="Saibo N.J.M."/>
            <person name="Varela M.C."/>
            <person name="Egas C."/>
            <person name="Matos J."/>
            <person name="Miguel C.M."/>
            <person name="Oliveira M.M."/>
            <person name="Ricardo C.P."/>
            <person name="Goncalves S."/>
        </authorList>
    </citation>
    <scope>NUCLEOTIDE SEQUENCE [LARGE SCALE GENOMIC DNA]</scope>
    <source>
        <strain evidence="10">cv. HL8</strain>
    </source>
</reference>
<evidence type="ECO:0000313" key="10">
    <source>
        <dbReference type="Proteomes" id="UP000237347"/>
    </source>
</evidence>
<sequence>LRDLKADRYENERDARLSQVVETLKRMFQGVHGCMKDLCRPTQEKYNFAVTVAMGRFMDAVVVEDENTGKECIKYLKEQRLPPQTFIPLQSIHVKPVIERLRTLGGTAKLVFDVIQYPLLKLVSFPTHSDGIISMRAALPIGIHLSESVVTKAGILLTKYGTMTGGRSGEMEARSKRWDDKKIEECQRLKERYELDLEELGSIREMQIKESEASGKISGLEKKIQYADIEKRNIEDKLEKLLQEKKNIEEEIKLINSELQNSNSAVDRRSIQINRWEKDINEIVDHIYKEFSKSVGVANIREYEENQLKAAQDMAEERLSLSSQLSKLKYQLEYEQNRGMESRIKELESSISALKNYLVQIKDREDKAKSTADKASVEIIGYKKEVQAHVVFSSVCTFLDWKTKLEECEKEMQDWKNQTSKATTSISKINRQISSKETKIEQLKSRMQEIVDMCELGQISLPRSDLMETESSRAGPVFDFSQLNRSLLRDRRPAEREKLEADFKQKMDALISEIERTALNLRALDQYEALKEKERAVTEEFEAARKEEKDKTDKFNSVKEERFRLFMDAFSHISNNIDKLYKQLTKSNTHPLGGTAYLYLENEDDPFLHGIKYTAMPPTKRFHDMEQLSGGEKTVAALALLFSIHSYRPSPFFILDEVDAALDNLNVAKVAGFICSKSCEGASGNQDAEGGNGCQSIVISLKDSFYDKAKAVVGVYRDAERSCSRTLTFDLTKYQES</sequence>
<dbReference type="InterPro" id="IPR027417">
    <property type="entry name" value="P-loop_NTPase"/>
</dbReference>
<evidence type="ECO:0000259" key="8">
    <source>
        <dbReference type="SMART" id="SM00968"/>
    </source>
</evidence>
<feature type="domain" description="SMC hinge" evidence="8">
    <location>
        <begin position="29"/>
        <end position="142"/>
    </location>
</feature>
<dbReference type="GO" id="GO:0008278">
    <property type="term" value="C:cohesin complex"/>
    <property type="evidence" value="ECO:0007669"/>
    <property type="project" value="TreeGrafter"/>
</dbReference>
<keyword evidence="2" id="KW-0132">Cell division</keyword>
<evidence type="ECO:0000256" key="4">
    <source>
        <dbReference type="ARBA" id="ARBA00023054"/>
    </source>
</evidence>
<evidence type="ECO:0000256" key="2">
    <source>
        <dbReference type="ARBA" id="ARBA00022618"/>
    </source>
</evidence>
<dbReference type="InterPro" id="IPR003395">
    <property type="entry name" value="RecF/RecN/SMC_N"/>
</dbReference>
<evidence type="ECO:0000313" key="9">
    <source>
        <dbReference type="EMBL" id="KAK7855538.1"/>
    </source>
</evidence>
<dbReference type="Gene3D" id="1.20.1060.20">
    <property type="match status" value="1"/>
</dbReference>
<dbReference type="Gene3D" id="3.30.70.1620">
    <property type="match status" value="1"/>
</dbReference>
<dbReference type="GO" id="GO:0007062">
    <property type="term" value="P:sister chromatid cohesion"/>
    <property type="evidence" value="ECO:0007669"/>
    <property type="project" value="TreeGrafter"/>
</dbReference>
<dbReference type="SUPFAM" id="SSF75553">
    <property type="entry name" value="Smc hinge domain"/>
    <property type="match status" value="1"/>
</dbReference>